<dbReference type="EMBL" id="QBML01000008">
    <property type="protein sequence ID" value="PZO42117.1"/>
    <property type="molecule type" value="Genomic_DNA"/>
</dbReference>
<gene>
    <name evidence="1" type="ORF">DCF19_07670</name>
</gene>
<sequence>MTLPINLQKKYIDRFDVLITQGEVITQKIREDVVNHRTLTSSPSVMQWKTCCISLLSQVLKGSNAHKYLIEEFEEIHISNPKKATKGYIDMLSMSEAVGKLKAIKDDFENGFLANLSMQIEAEISANYMEQAEQLLIEGKSGAYDHVPAAVLTGAVLEKSLRTLCDQQNPPIHTFKTTAKGSEPLTLNPLIDELKKAALFNELKAKQLRAWADIRNAAAHGEFDKFSRSDVEQMIEGVKNFLATYML</sequence>
<reference evidence="1 2" key="1">
    <citation type="submission" date="2018-04" db="EMBL/GenBank/DDBJ databases">
        <authorList>
            <person name="Go L.Y."/>
            <person name="Mitchell J.A."/>
        </authorList>
    </citation>
    <scope>NUCLEOTIDE SEQUENCE [LARGE SCALE GENOMIC DNA]</scope>
    <source>
        <strain evidence="1">ULC066bin1</strain>
    </source>
</reference>
<organism evidence="1 2">
    <name type="scientific">Pseudanabaena frigida</name>
    <dbReference type="NCBI Taxonomy" id="945775"/>
    <lineage>
        <taxon>Bacteria</taxon>
        <taxon>Bacillati</taxon>
        <taxon>Cyanobacteriota</taxon>
        <taxon>Cyanophyceae</taxon>
        <taxon>Pseudanabaenales</taxon>
        <taxon>Pseudanabaenaceae</taxon>
        <taxon>Pseudanabaena</taxon>
    </lineage>
</organism>
<name>A0A2W4WFZ5_9CYAN</name>
<dbReference type="Proteomes" id="UP000249467">
    <property type="component" value="Unassembled WGS sequence"/>
</dbReference>
<protein>
    <submittedName>
        <fullName evidence="1">DUF4145 domain-containing protein</fullName>
    </submittedName>
</protein>
<dbReference type="AlphaFoldDB" id="A0A2W4WFZ5"/>
<evidence type="ECO:0000313" key="1">
    <source>
        <dbReference type="EMBL" id="PZO42117.1"/>
    </source>
</evidence>
<accession>A0A2W4WFZ5</accession>
<proteinExistence type="predicted"/>
<comment type="caution">
    <text evidence="1">The sequence shown here is derived from an EMBL/GenBank/DDBJ whole genome shotgun (WGS) entry which is preliminary data.</text>
</comment>
<evidence type="ECO:0000313" key="2">
    <source>
        <dbReference type="Proteomes" id="UP000249467"/>
    </source>
</evidence>
<reference evidence="1 2" key="2">
    <citation type="submission" date="2018-06" db="EMBL/GenBank/DDBJ databases">
        <title>Metagenomic assembly of (sub)arctic Cyanobacteria and their associated microbiome from non-axenic cultures.</title>
        <authorList>
            <person name="Baurain D."/>
        </authorList>
    </citation>
    <scope>NUCLEOTIDE SEQUENCE [LARGE SCALE GENOMIC DNA]</scope>
    <source>
        <strain evidence="1">ULC066bin1</strain>
    </source>
</reference>